<comment type="caution">
    <text evidence="3">The sequence shown here is derived from an EMBL/GenBank/DDBJ whole genome shotgun (WGS) entry which is preliminary data.</text>
</comment>
<sequence>MTGPKPDPRDIETRPISVAELLAKNGNIGAPPPAGRRRRRRGNADAVTVAELTGEIPIIRDDDAPPEPDAPASGALPVVAAPGFVDDDRPPTGPRPVERPVEPRWPKSPMQPARGSGPQQSAYPRPLRRSEQPIAEQARPVQEDTRAAAAAKVPDPSSASPSSSLAELPGSGAEQMRPDPVDSYDLGVALDVEAIKAIDAGARDADLPVEDSAFIRSYLNPSGVSLDRSIRPLRRAGRGDDLDDEIAVDLDDSVRAEAGDDRDDREDFDRDDDYDDAPVGPTGVVGGALVVFQSILAVAFGGGLFIAFDQLWRWNSIVALVLTVLVTLGLVTAVQVVRKTPDVVSTLIAVAVGLLVTLGPLALHAG</sequence>
<dbReference type="RefSeq" id="WP_225398337.1">
    <property type="nucleotide sequence ID" value="NZ_JAYJJQ010000009.1"/>
</dbReference>
<feature type="compositionally biased region" description="Low complexity" evidence="1">
    <location>
        <begin position="147"/>
        <end position="173"/>
    </location>
</feature>
<evidence type="ECO:0000256" key="1">
    <source>
        <dbReference type="SAM" id="MobiDB-lite"/>
    </source>
</evidence>
<feature type="region of interest" description="Disordered" evidence="1">
    <location>
        <begin position="253"/>
        <end position="276"/>
    </location>
</feature>
<evidence type="ECO:0000256" key="2">
    <source>
        <dbReference type="SAM" id="Phobius"/>
    </source>
</evidence>
<accession>A0ABU5YY21</accession>
<organism evidence="3 4">
    <name type="scientific">[Mycobacterium] vasticus</name>
    <dbReference type="NCBI Taxonomy" id="2875777"/>
    <lineage>
        <taxon>Bacteria</taxon>
        <taxon>Bacillati</taxon>
        <taxon>Actinomycetota</taxon>
        <taxon>Actinomycetes</taxon>
        <taxon>Mycobacteriales</taxon>
        <taxon>Mycobacteriaceae</taxon>
        <taxon>Mycolicibacter</taxon>
    </lineage>
</organism>
<feature type="region of interest" description="Disordered" evidence="1">
    <location>
        <begin position="22"/>
        <end position="183"/>
    </location>
</feature>
<feature type="transmembrane region" description="Helical" evidence="2">
    <location>
        <begin position="284"/>
        <end position="308"/>
    </location>
</feature>
<feature type="compositionally biased region" description="Acidic residues" evidence="1">
    <location>
        <begin position="260"/>
        <end position="276"/>
    </location>
</feature>
<dbReference type="EMBL" id="JAYJJQ010000009">
    <property type="protein sequence ID" value="MEB3069800.1"/>
    <property type="molecule type" value="Genomic_DNA"/>
</dbReference>
<name>A0ABU5YY21_9MYCO</name>
<keyword evidence="2" id="KW-0472">Membrane</keyword>
<evidence type="ECO:0008006" key="5">
    <source>
        <dbReference type="Google" id="ProtNLM"/>
    </source>
</evidence>
<keyword evidence="2" id="KW-1133">Transmembrane helix</keyword>
<gene>
    <name evidence="3" type="ORF">K5L39_11445</name>
</gene>
<dbReference type="Proteomes" id="UP001299283">
    <property type="component" value="Unassembled WGS sequence"/>
</dbReference>
<feature type="compositionally biased region" description="Basic and acidic residues" evidence="1">
    <location>
        <begin position="86"/>
        <end position="105"/>
    </location>
</feature>
<feature type="transmembrane region" description="Helical" evidence="2">
    <location>
        <begin position="317"/>
        <end position="337"/>
    </location>
</feature>
<evidence type="ECO:0000313" key="4">
    <source>
        <dbReference type="Proteomes" id="UP001299283"/>
    </source>
</evidence>
<keyword evidence="2" id="KW-0812">Transmembrane</keyword>
<reference evidence="3 4" key="1">
    <citation type="submission" date="2023-12" db="EMBL/GenBank/DDBJ databases">
        <title>Description of new species of Mycobacterium terrae complex isolated from sewage at the Sao Paulo Zoological Park Foundation in Brazil.</title>
        <authorList>
            <person name="Romagnoli C.L."/>
            <person name="Conceicao E.C."/>
            <person name="Machado E."/>
            <person name="Barreto L.B.P.F."/>
            <person name="Sharma A."/>
            <person name="Silva N.M."/>
            <person name="Marques L.E."/>
            <person name="Juliana M.A."/>
            <person name="Lourenco M.C.S."/>
            <person name="Digiampietri L.A."/>
            <person name="Suffys P.N."/>
            <person name="Viana-Niero C."/>
        </authorList>
    </citation>
    <scope>NUCLEOTIDE SEQUENCE [LARGE SCALE GENOMIC DNA]</scope>
    <source>
        <strain evidence="3 4">MYC017</strain>
    </source>
</reference>
<evidence type="ECO:0000313" key="3">
    <source>
        <dbReference type="EMBL" id="MEB3069800.1"/>
    </source>
</evidence>
<feature type="transmembrane region" description="Helical" evidence="2">
    <location>
        <begin position="343"/>
        <end position="363"/>
    </location>
</feature>
<protein>
    <recommendedName>
        <fullName evidence="5">Transmembrane protein</fullName>
    </recommendedName>
</protein>
<keyword evidence="4" id="KW-1185">Reference proteome</keyword>
<proteinExistence type="predicted"/>